<evidence type="ECO:0000313" key="1">
    <source>
        <dbReference type="EMBL" id="JAC93519.1"/>
    </source>
</evidence>
<dbReference type="AlphaFoldDB" id="A0A090XBF3"/>
<reference evidence="1" key="1">
    <citation type="journal article" date="2015" name="PLoS Negl. Trop. Dis.">
        <title>Deep Sequencing Analysis of the Ixodes ricinus Haemocytome.</title>
        <authorList>
            <person name="Kotsyfakis M."/>
            <person name="Kopacek P."/>
            <person name="Franta Z."/>
            <person name="Pedra J.H."/>
            <person name="Ribeiro J.M."/>
        </authorList>
    </citation>
    <scope>NUCLEOTIDE SEQUENCE</scope>
</reference>
<protein>
    <submittedName>
        <fullName evidence="1">Uncharacterized protein</fullName>
    </submittedName>
</protein>
<organism evidence="1">
    <name type="scientific">Ixodes ricinus</name>
    <name type="common">Common tick</name>
    <name type="synonym">Acarus ricinus</name>
    <dbReference type="NCBI Taxonomy" id="34613"/>
    <lineage>
        <taxon>Eukaryota</taxon>
        <taxon>Metazoa</taxon>
        <taxon>Ecdysozoa</taxon>
        <taxon>Arthropoda</taxon>
        <taxon>Chelicerata</taxon>
        <taxon>Arachnida</taxon>
        <taxon>Acari</taxon>
        <taxon>Parasitiformes</taxon>
        <taxon>Ixodida</taxon>
        <taxon>Ixodoidea</taxon>
        <taxon>Ixodidae</taxon>
        <taxon>Ixodinae</taxon>
        <taxon>Ixodes</taxon>
    </lineage>
</organism>
<proteinExistence type="evidence at transcript level"/>
<sequence length="95" mass="11127">SRARLYHTRLIRIIVYIKQSKHPLKITCNSKGALYFCIQPPWRGCSIQRTKPGRPSLFLRSDNPIGRWRAHRLHCVAGRPPSQHTHRKDMQTKDS</sequence>
<accession>A0A090XBF3</accession>
<name>A0A090XBF3_IXORI</name>
<dbReference type="EMBL" id="GBIH01001191">
    <property type="protein sequence ID" value="JAC93519.1"/>
    <property type="molecule type" value="mRNA"/>
</dbReference>
<feature type="non-terminal residue" evidence="1">
    <location>
        <position position="1"/>
    </location>
</feature>